<evidence type="ECO:0000313" key="2">
    <source>
        <dbReference type="EMBL" id="ORX87576.1"/>
    </source>
</evidence>
<accession>A0A1Y1XPY4</accession>
<feature type="chain" id="PRO_5012214787" evidence="1">
    <location>
        <begin position="22"/>
        <end position="95"/>
    </location>
</feature>
<evidence type="ECO:0000256" key="1">
    <source>
        <dbReference type="SAM" id="SignalP"/>
    </source>
</evidence>
<sequence>MFIIPLLFSLSSVLWRHLLSSKVITYNISVSVVNDWNLGLTNLTSYEQLKRNDNQNDDTIMNCNFENNNNNEIENENNQNIDIDKQRKYKIIKIK</sequence>
<name>A0A1Y1XPY4_9FUNG</name>
<reference evidence="2 3" key="1">
    <citation type="submission" date="2016-08" db="EMBL/GenBank/DDBJ databases">
        <title>A Parts List for Fungal Cellulosomes Revealed by Comparative Genomics.</title>
        <authorList>
            <consortium name="DOE Joint Genome Institute"/>
            <person name="Haitjema C.H."/>
            <person name="Gilmore S.P."/>
            <person name="Henske J.K."/>
            <person name="Solomon K.V."/>
            <person name="De Groot R."/>
            <person name="Kuo A."/>
            <person name="Mondo S.J."/>
            <person name="Salamov A.A."/>
            <person name="Labutti K."/>
            <person name="Zhao Z."/>
            <person name="Chiniquy J."/>
            <person name="Barry K."/>
            <person name="Brewer H.M."/>
            <person name="Purvine S.O."/>
            <person name="Wright A.T."/>
            <person name="Boxma B."/>
            <person name="Van Alen T."/>
            <person name="Hackstein J.H."/>
            <person name="Baker S.E."/>
            <person name="Grigoriev I.V."/>
            <person name="O'Malley M.A."/>
        </authorList>
    </citation>
    <scope>NUCLEOTIDE SEQUENCE [LARGE SCALE GENOMIC DNA]</scope>
    <source>
        <strain evidence="2 3">S4</strain>
    </source>
</reference>
<gene>
    <name evidence="2" type="ORF">BCR32DRAFT_274367</name>
</gene>
<dbReference type="AlphaFoldDB" id="A0A1Y1XPY4"/>
<keyword evidence="1" id="KW-0732">Signal</keyword>
<organism evidence="2 3">
    <name type="scientific">Anaeromyces robustus</name>
    <dbReference type="NCBI Taxonomy" id="1754192"/>
    <lineage>
        <taxon>Eukaryota</taxon>
        <taxon>Fungi</taxon>
        <taxon>Fungi incertae sedis</taxon>
        <taxon>Chytridiomycota</taxon>
        <taxon>Chytridiomycota incertae sedis</taxon>
        <taxon>Neocallimastigomycetes</taxon>
        <taxon>Neocallimastigales</taxon>
        <taxon>Neocallimastigaceae</taxon>
        <taxon>Anaeromyces</taxon>
    </lineage>
</organism>
<proteinExistence type="predicted"/>
<evidence type="ECO:0000313" key="3">
    <source>
        <dbReference type="Proteomes" id="UP000193944"/>
    </source>
</evidence>
<reference evidence="2 3" key="2">
    <citation type="submission" date="2016-08" db="EMBL/GenBank/DDBJ databases">
        <title>Pervasive Adenine N6-methylation of Active Genes in Fungi.</title>
        <authorList>
            <consortium name="DOE Joint Genome Institute"/>
            <person name="Mondo S.J."/>
            <person name="Dannebaum R.O."/>
            <person name="Kuo R.C."/>
            <person name="Labutti K."/>
            <person name="Haridas S."/>
            <person name="Kuo A."/>
            <person name="Salamov A."/>
            <person name="Ahrendt S.R."/>
            <person name="Lipzen A."/>
            <person name="Sullivan W."/>
            <person name="Andreopoulos W.B."/>
            <person name="Clum A."/>
            <person name="Lindquist E."/>
            <person name="Daum C."/>
            <person name="Ramamoorthy G.K."/>
            <person name="Gryganskyi A."/>
            <person name="Culley D."/>
            <person name="Magnuson J.K."/>
            <person name="James T.Y."/>
            <person name="O'Malley M.A."/>
            <person name="Stajich J.E."/>
            <person name="Spatafora J.W."/>
            <person name="Visel A."/>
            <person name="Grigoriev I.V."/>
        </authorList>
    </citation>
    <scope>NUCLEOTIDE SEQUENCE [LARGE SCALE GENOMIC DNA]</scope>
    <source>
        <strain evidence="2 3">S4</strain>
    </source>
</reference>
<protein>
    <submittedName>
        <fullName evidence="2">Uncharacterized protein</fullName>
    </submittedName>
</protein>
<feature type="signal peptide" evidence="1">
    <location>
        <begin position="1"/>
        <end position="21"/>
    </location>
</feature>
<keyword evidence="3" id="KW-1185">Reference proteome</keyword>
<dbReference type="Proteomes" id="UP000193944">
    <property type="component" value="Unassembled WGS sequence"/>
</dbReference>
<comment type="caution">
    <text evidence="2">The sequence shown here is derived from an EMBL/GenBank/DDBJ whole genome shotgun (WGS) entry which is preliminary data.</text>
</comment>
<dbReference type="EMBL" id="MCFG01000007">
    <property type="protein sequence ID" value="ORX87576.1"/>
    <property type="molecule type" value="Genomic_DNA"/>
</dbReference>